<protein>
    <submittedName>
        <fullName evidence="1">Uncharacterized protein</fullName>
    </submittedName>
</protein>
<gene>
    <name evidence="1" type="ORF">LCGC14_1835250</name>
</gene>
<dbReference type="EMBL" id="LAZR01018187">
    <property type="protein sequence ID" value="KKL97360.1"/>
    <property type="molecule type" value="Genomic_DNA"/>
</dbReference>
<feature type="non-terminal residue" evidence="1">
    <location>
        <position position="64"/>
    </location>
</feature>
<proteinExistence type="predicted"/>
<name>A0A0F9IUC8_9ZZZZ</name>
<dbReference type="AlphaFoldDB" id="A0A0F9IUC8"/>
<sequence length="64" mass="7354">MDLSCFSSESNLISDRRLDSLLKQLHSIITKLVNHDREGIKLLSSTIDSIKTKTSNLNRKIRRL</sequence>
<organism evidence="1">
    <name type="scientific">marine sediment metagenome</name>
    <dbReference type="NCBI Taxonomy" id="412755"/>
    <lineage>
        <taxon>unclassified sequences</taxon>
        <taxon>metagenomes</taxon>
        <taxon>ecological metagenomes</taxon>
    </lineage>
</organism>
<comment type="caution">
    <text evidence="1">The sequence shown here is derived from an EMBL/GenBank/DDBJ whole genome shotgun (WGS) entry which is preliminary data.</text>
</comment>
<evidence type="ECO:0000313" key="1">
    <source>
        <dbReference type="EMBL" id="KKL97360.1"/>
    </source>
</evidence>
<accession>A0A0F9IUC8</accession>
<reference evidence="1" key="1">
    <citation type="journal article" date="2015" name="Nature">
        <title>Complex archaea that bridge the gap between prokaryotes and eukaryotes.</title>
        <authorList>
            <person name="Spang A."/>
            <person name="Saw J.H."/>
            <person name="Jorgensen S.L."/>
            <person name="Zaremba-Niedzwiedzka K."/>
            <person name="Martijn J."/>
            <person name="Lind A.E."/>
            <person name="van Eijk R."/>
            <person name="Schleper C."/>
            <person name="Guy L."/>
            <person name="Ettema T.J."/>
        </authorList>
    </citation>
    <scope>NUCLEOTIDE SEQUENCE</scope>
</reference>